<dbReference type="EMBL" id="KB468157">
    <property type="protein sequence ID" value="PCH44226.1"/>
    <property type="molecule type" value="Genomic_DNA"/>
</dbReference>
<name>A0A2H3JPY2_WOLCO</name>
<dbReference type="STRING" id="742152.A0A2H3JPY2"/>
<protein>
    <submittedName>
        <fullName evidence="3">Uncharacterized protein</fullName>
    </submittedName>
</protein>
<organism evidence="3 4">
    <name type="scientific">Wolfiporia cocos (strain MD-104)</name>
    <name type="common">Brown rot fungus</name>
    <dbReference type="NCBI Taxonomy" id="742152"/>
    <lineage>
        <taxon>Eukaryota</taxon>
        <taxon>Fungi</taxon>
        <taxon>Dikarya</taxon>
        <taxon>Basidiomycota</taxon>
        <taxon>Agaricomycotina</taxon>
        <taxon>Agaricomycetes</taxon>
        <taxon>Polyporales</taxon>
        <taxon>Phaeolaceae</taxon>
        <taxon>Wolfiporia</taxon>
    </lineage>
</organism>
<dbReference type="Proteomes" id="UP000218811">
    <property type="component" value="Unassembled WGS sequence"/>
</dbReference>
<keyword evidence="4" id="KW-1185">Reference proteome</keyword>
<reference evidence="3 4" key="1">
    <citation type="journal article" date="2012" name="Science">
        <title>The Paleozoic origin of enzymatic lignin decomposition reconstructed from 31 fungal genomes.</title>
        <authorList>
            <person name="Floudas D."/>
            <person name="Binder M."/>
            <person name="Riley R."/>
            <person name="Barry K."/>
            <person name="Blanchette R.A."/>
            <person name="Henrissat B."/>
            <person name="Martinez A.T."/>
            <person name="Otillar R."/>
            <person name="Spatafora J.W."/>
            <person name="Yadav J.S."/>
            <person name="Aerts A."/>
            <person name="Benoit I."/>
            <person name="Boyd A."/>
            <person name="Carlson A."/>
            <person name="Copeland A."/>
            <person name="Coutinho P.M."/>
            <person name="de Vries R.P."/>
            <person name="Ferreira P."/>
            <person name="Findley K."/>
            <person name="Foster B."/>
            <person name="Gaskell J."/>
            <person name="Glotzer D."/>
            <person name="Gorecki P."/>
            <person name="Heitman J."/>
            <person name="Hesse C."/>
            <person name="Hori C."/>
            <person name="Igarashi K."/>
            <person name="Jurgens J.A."/>
            <person name="Kallen N."/>
            <person name="Kersten P."/>
            <person name="Kohler A."/>
            <person name="Kuees U."/>
            <person name="Kumar T.K.A."/>
            <person name="Kuo A."/>
            <person name="LaButti K."/>
            <person name="Larrondo L.F."/>
            <person name="Lindquist E."/>
            <person name="Ling A."/>
            <person name="Lombard V."/>
            <person name="Lucas S."/>
            <person name="Lundell T."/>
            <person name="Martin R."/>
            <person name="McLaughlin D.J."/>
            <person name="Morgenstern I."/>
            <person name="Morin E."/>
            <person name="Murat C."/>
            <person name="Nagy L.G."/>
            <person name="Nolan M."/>
            <person name="Ohm R.A."/>
            <person name="Patyshakuliyeva A."/>
            <person name="Rokas A."/>
            <person name="Ruiz-Duenas F.J."/>
            <person name="Sabat G."/>
            <person name="Salamov A."/>
            <person name="Samejima M."/>
            <person name="Schmutz J."/>
            <person name="Slot J.C."/>
            <person name="St John F."/>
            <person name="Stenlid J."/>
            <person name="Sun H."/>
            <person name="Sun S."/>
            <person name="Syed K."/>
            <person name="Tsang A."/>
            <person name="Wiebenga A."/>
            <person name="Young D."/>
            <person name="Pisabarro A."/>
            <person name="Eastwood D.C."/>
            <person name="Martin F."/>
            <person name="Cullen D."/>
            <person name="Grigoriev I.V."/>
            <person name="Hibbett D.S."/>
        </authorList>
    </citation>
    <scope>NUCLEOTIDE SEQUENCE [LARGE SCALE GENOMIC DNA]</scope>
    <source>
        <strain evidence="3 4">MD-104</strain>
    </source>
</reference>
<feature type="coiled-coil region" evidence="1">
    <location>
        <begin position="154"/>
        <end position="185"/>
    </location>
</feature>
<dbReference type="OrthoDB" id="2960209at2759"/>
<evidence type="ECO:0000313" key="3">
    <source>
        <dbReference type="EMBL" id="PCH44226.1"/>
    </source>
</evidence>
<feature type="region of interest" description="Disordered" evidence="2">
    <location>
        <begin position="94"/>
        <end position="119"/>
    </location>
</feature>
<dbReference type="AlphaFoldDB" id="A0A2H3JPY2"/>
<gene>
    <name evidence="3" type="ORF">WOLCODRAFT_138840</name>
</gene>
<keyword evidence="1" id="KW-0175">Coiled coil</keyword>
<proteinExistence type="predicted"/>
<sequence>MHPWSHHWMHPYPREHWRHFHFRGHRSSRLVWFLIGAASASFYFKAHERHAWKAHRCLSDRLPPPAAPAESGAAAQGKDTVVVQGNGWSWGSHSGCRSVRHPVPEPEQQAQPAPVPHIPPPPMPSDRWEEDHLRVHALGKQAGNTISELSEATLDSVLSTVQSLKAKLAETRAQHERQVAAEEALKSEQFKLFEEWQKEQEEKKKAGASKPRHLV</sequence>
<accession>A0A2H3JPY2</accession>
<evidence type="ECO:0000256" key="2">
    <source>
        <dbReference type="SAM" id="MobiDB-lite"/>
    </source>
</evidence>
<dbReference type="OMA" id="DIPRRIN"/>
<evidence type="ECO:0000256" key="1">
    <source>
        <dbReference type="SAM" id="Coils"/>
    </source>
</evidence>
<evidence type="ECO:0000313" key="4">
    <source>
        <dbReference type="Proteomes" id="UP000218811"/>
    </source>
</evidence>